<dbReference type="EMBL" id="CP162599">
    <property type="protein sequence ID" value="XDK31585.1"/>
    <property type="molecule type" value="Genomic_DNA"/>
</dbReference>
<sequence>MLKNEVEELISMKQEGPYWDFKREWHTENGDLLHDIICMANNLENRDAYIIIGIDEEKDFTPTDITHDNHRKSTQNIIDFLKDKAFAGGIRPQVYIETIMIESYELDVIIIKNSHDTPFYLTQRYKKVNPNHIYTRVMDTNTPPNNSADIHFVEYLWKKRFRLISPPLERVKYYLMKPDDWIKSPSDWETVKKYHKQFPEFSIEYTLDDNGNGYQYYLFNQTDTTPHWREIRIYYHQTQLFSTEGVSLDGGRYFTPTPFTDGISIENPHKWDIMFKYFINDSIEYIIHKFYYEPDGDEADAAHRRFNECILLFSNEEEKELFKQYVIYRWHEKHHFSKNIWTPYFPKIEGLIMESFEKDYINVQILKRMFEHFKHRNT</sequence>
<reference evidence="2" key="1">
    <citation type="submission" date="2024-07" db="EMBL/GenBank/DDBJ databases">
        <title>Halotolerant mesophilic bacterium Ornithinibacillus sp. 4-3, sp. nov., isolated from soil.</title>
        <authorList>
            <person name="Sidarenka A.V."/>
            <person name="Guliayeva D.E."/>
            <person name="Leanovich S.I."/>
            <person name="Hileuskaya K.S."/>
            <person name="Akhremchuk A.E."/>
            <person name="Sikolenko M.A."/>
            <person name="Valentovich L.N."/>
        </authorList>
    </citation>
    <scope>NUCLEOTIDE SEQUENCE</scope>
    <source>
        <strain evidence="2">4-3</strain>
    </source>
</reference>
<evidence type="ECO:0000259" key="1">
    <source>
        <dbReference type="Pfam" id="PF04326"/>
    </source>
</evidence>
<gene>
    <name evidence="2" type="ORF">AB4Y30_11165</name>
</gene>
<feature type="domain" description="Schlafen AlbA-2" evidence="1">
    <location>
        <begin position="15"/>
        <end position="143"/>
    </location>
</feature>
<dbReference type="Pfam" id="PF04326">
    <property type="entry name" value="SLFN_AlbA_2"/>
    <property type="match status" value="1"/>
</dbReference>
<dbReference type="AlphaFoldDB" id="A0AB39HM30"/>
<dbReference type="InterPro" id="IPR007421">
    <property type="entry name" value="Schlafen_AlbA_2_dom"/>
</dbReference>
<name>A0AB39HM30_9BACI</name>
<dbReference type="InterPro" id="IPR038461">
    <property type="entry name" value="Schlafen_AlbA_2_dom_sf"/>
</dbReference>
<accession>A0AB39HM30</accession>
<evidence type="ECO:0000313" key="2">
    <source>
        <dbReference type="EMBL" id="XDK31585.1"/>
    </source>
</evidence>
<protein>
    <submittedName>
        <fullName evidence="2">Helix-turn-helix domain-containing protein</fullName>
    </submittedName>
</protein>
<dbReference type="RefSeq" id="WP_368652312.1">
    <property type="nucleotide sequence ID" value="NZ_CP162599.1"/>
</dbReference>
<organism evidence="2">
    <name type="scientific">Ornithinibacillus sp. 4-3</name>
    <dbReference type="NCBI Taxonomy" id="3231488"/>
    <lineage>
        <taxon>Bacteria</taxon>
        <taxon>Bacillati</taxon>
        <taxon>Bacillota</taxon>
        <taxon>Bacilli</taxon>
        <taxon>Bacillales</taxon>
        <taxon>Bacillaceae</taxon>
        <taxon>Ornithinibacillus</taxon>
    </lineage>
</organism>
<proteinExistence type="predicted"/>
<dbReference type="Gene3D" id="3.30.950.30">
    <property type="entry name" value="Schlafen, AAA domain"/>
    <property type="match status" value="1"/>
</dbReference>